<evidence type="ECO:0000259" key="4">
    <source>
        <dbReference type="Pfam" id="PF00127"/>
    </source>
</evidence>
<dbReference type="Pfam" id="PF00127">
    <property type="entry name" value="Copper-bind"/>
    <property type="match status" value="1"/>
</dbReference>
<sequence length="266" mass="28994">MAPDANPTDTVESSEQATAEWPNVERRPLLKALGVGAALSLGSGVAAGQQDDAKIDPNYGYAVQDPSEIPERLQPDHEVSLAAQKFDPNAEMPVLFNFEPVGLHASSGDIVQFTFDSPDHTVTSYHEALGFPTRVPDGVPPFSSPIVSVGGAWLYRFDSEGVYDLYCGPHHVLGMVMRVVVGELDEADYPAYLETPETIPPFGEEFENILVQFSDVNEEVEWVFPTPRAILTASALDPDRIQEEGTVSFGTVREELTETPAETTTR</sequence>
<feature type="compositionally biased region" description="Polar residues" evidence="3">
    <location>
        <begin position="7"/>
        <end position="17"/>
    </location>
</feature>
<evidence type="ECO:0000313" key="5">
    <source>
        <dbReference type="EMBL" id="MFC4825316.1"/>
    </source>
</evidence>
<feature type="domain" description="Blue (type 1) copper" evidence="4">
    <location>
        <begin position="96"/>
        <end position="181"/>
    </location>
</feature>
<dbReference type="EMBL" id="JBHSHT010000002">
    <property type="protein sequence ID" value="MFC4825316.1"/>
    <property type="molecule type" value="Genomic_DNA"/>
</dbReference>
<name>A0ABD5Q433_9EURY</name>
<dbReference type="InterPro" id="IPR008972">
    <property type="entry name" value="Cupredoxin"/>
</dbReference>
<dbReference type="AlphaFoldDB" id="A0ABD5Q433"/>
<dbReference type="RefSeq" id="WP_254268995.1">
    <property type="nucleotide sequence ID" value="NZ_CP100400.1"/>
</dbReference>
<evidence type="ECO:0000256" key="2">
    <source>
        <dbReference type="ARBA" id="ARBA00023008"/>
    </source>
</evidence>
<dbReference type="Gene3D" id="2.60.40.420">
    <property type="entry name" value="Cupredoxins - blue copper proteins"/>
    <property type="match status" value="1"/>
</dbReference>
<feature type="region of interest" description="Disordered" evidence="3">
    <location>
        <begin position="1"/>
        <end position="25"/>
    </location>
</feature>
<evidence type="ECO:0000313" key="6">
    <source>
        <dbReference type="Proteomes" id="UP001595945"/>
    </source>
</evidence>
<comment type="caution">
    <text evidence="5">The sequence shown here is derived from an EMBL/GenBank/DDBJ whole genome shotgun (WGS) entry which is preliminary data.</text>
</comment>
<evidence type="ECO:0000256" key="3">
    <source>
        <dbReference type="SAM" id="MobiDB-lite"/>
    </source>
</evidence>
<proteinExistence type="predicted"/>
<accession>A0ABD5Q433</accession>
<dbReference type="Proteomes" id="UP001595945">
    <property type="component" value="Unassembled WGS sequence"/>
</dbReference>
<keyword evidence="6" id="KW-1185">Reference proteome</keyword>
<gene>
    <name evidence="5" type="ORF">ACFO9K_13715</name>
</gene>
<organism evidence="5 6">
    <name type="scientific">Halorussus aquaticus</name>
    <dbReference type="NCBI Taxonomy" id="2953748"/>
    <lineage>
        <taxon>Archaea</taxon>
        <taxon>Methanobacteriati</taxon>
        <taxon>Methanobacteriota</taxon>
        <taxon>Stenosarchaea group</taxon>
        <taxon>Halobacteria</taxon>
        <taxon>Halobacteriales</taxon>
        <taxon>Haladaptataceae</taxon>
        <taxon>Halorussus</taxon>
    </lineage>
</organism>
<evidence type="ECO:0000256" key="1">
    <source>
        <dbReference type="ARBA" id="ARBA00022723"/>
    </source>
</evidence>
<reference evidence="5 6" key="1">
    <citation type="journal article" date="2019" name="Int. J. Syst. Evol. Microbiol.">
        <title>The Global Catalogue of Microorganisms (GCM) 10K type strain sequencing project: providing services to taxonomists for standard genome sequencing and annotation.</title>
        <authorList>
            <consortium name="The Broad Institute Genomics Platform"/>
            <consortium name="The Broad Institute Genome Sequencing Center for Infectious Disease"/>
            <person name="Wu L."/>
            <person name="Ma J."/>
        </authorList>
    </citation>
    <scope>NUCLEOTIDE SEQUENCE [LARGE SCALE GENOMIC DNA]</scope>
    <source>
        <strain evidence="5 6">XZYJ18</strain>
    </source>
</reference>
<dbReference type="SUPFAM" id="SSF49503">
    <property type="entry name" value="Cupredoxins"/>
    <property type="match status" value="1"/>
</dbReference>
<dbReference type="GeneID" id="73043972"/>
<dbReference type="GO" id="GO:0046872">
    <property type="term" value="F:metal ion binding"/>
    <property type="evidence" value="ECO:0007669"/>
    <property type="project" value="UniProtKB-KW"/>
</dbReference>
<protein>
    <submittedName>
        <fullName evidence="5">Plastocyanin/azurin family copper-binding protein</fullName>
    </submittedName>
</protein>
<dbReference type="InterPro" id="IPR000923">
    <property type="entry name" value="BlueCu_1"/>
</dbReference>
<keyword evidence="1" id="KW-0479">Metal-binding</keyword>
<keyword evidence="2" id="KW-0186">Copper</keyword>